<dbReference type="InterPro" id="IPR039315">
    <property type="entry name" value="CheW"/>
</dbReference>
<dbReference type="PANTHER" id="PTHR22617:SF43">
    <property type="entry name" value="PROTEIN PILI"/>
    <property type="match status" value="1"/>
</dbReference>
<dbReference type="SUPFAM" id="SSF50341">
    <property type="entry name" value="CheW-like"/>
    <property type="match status" value="1"/>
</dbReference>
<comment type="caution">
    <text evidence="2">The sequence shown here is derived from an EMBL/GenBank/DDBJ whole genome shotgun (WGS) entry which is preliminary data.</text>
</comment>
<keyword evidence="3" id="KW-1185">Reference proteome</keyword>
<feature type="domain" description="CheW-like" evidence="1">
    <location>
        <begin position="28"/>
        <end position="176"/>
    </location>
</feature>
<dbReference type="Proteomes" id="UP000634919">
    <property type="component" value="Unassembled WGS sequence"/>
</dbReference>
<evidence type="ECO:0000313" key="2">
    <source>
        <dbReference type="EMBL" id="MBD7960952.1"/>
    </source>
</evidence>
<protein>
    <submittedName>
        <fullName evidence="2">Chemotaxis protein CheW</fullName>
    </submittedName>
</protein>
<gene>
    <name evidence="2" type="ORF">H9646_10685</name>
</gene>
<reference evidence="2 3" key="1">
    <citation type="submission" date="2020-08" db="EMBL/GenBank/DDBJ databases">
        <title>A Genomic Blueprint of the Chicken Gut Microbiome.</title>
        <authorList>
            <person name="Gilroy R."/>
            <person name="Ravi A."/>
            <person name="Getino M."/>
            <person name="Pursley I."/>
            <person name="Horton D.L."/>
            <person name="Alikhan N.-F."/>
            <person name="Baker D."/>
            <person name="Gharbi K."/>
            <person name="Hall N."/>
            <person name="Watson M."/>
            <person name="Adriaenssens E.M."/>
            <person name="Foster-Nyarko E."/>
            <person name="Jarju S."/>
            <person name="Secka A."/>
            <person name="Antonio M."/>
            <person name="Oren A."/>
            <person name="Chaudhuri R."/>
            <person name="La Ragione R.M."/>
            <person name="Hildebrand F."/>
            <person name="Pallen M.J."/>
        </authorList>
    </citation>
    <scope>NUCLEOTIDE SEQUENCE [LARGE SCALE GENOMIC DNA]</scope>
    <source>
        <strain evidence="2 3">Sa2CVA6</strain>
    </source>
</reference>
<evidence type="ECO:0000313" key="3">
    <source>
        <dbReference type="Proteomes" id="UP000634919"/>
    </source>
</evidence>
<dbReference type="Gene3D" id="2.40.50.180">
    <property type="entry name" value="CheA-289, Domain 4"/>
    <property type="match status" value="1"/>
</dbReference>
<sequence length="181" mass="19838">MANRQALRELQTRLADRLQAARTNTSLGASWLAVQMGRHNYLLPLEQAGEIFSWPGVLRVPYTSSWFWGVANLRGSLAGVVDMCAYLGHPIERTEQSLHEVSLLTINPALQVNAALVVDRLMGLRSADDFISTPVEAAQEPGRAQPGMVGASSYTDSAGSVWQVLQLHQLVQSPQFLSIRV</sequence>
<dbReference type="InterPro" id="IPR002545">
    <property type="entry name" value="CheW-lke_dom"/>
</dbReference>
<dbReference type="EMBL" id="JACSQK010000005">
    <property type="protein sequence ID" value="MBD7960952.1"/>
    <property type="molecule type" value="Genomic_DNA"/>
</dbReference>
<organism evidence="2 3">
    <name type="scientific">Comamonas avium</name>
    <dbReference type="NCBI Taxonomy" id="2762231"/>
    <lineage>
        <taxon>Bacteria</taxon>
        <taxon>Pseudomonadati</taxon>
        <taxon>Pseudomonadota</taxon>
        <taxon>Betaproteobacteria</taxon>
        <taxon>Burkholderiales</taxon>
        <taxon>Comamonadaceae</taxon>
        <taxon>Comamonas</taxon>
    </lineage>
</organism>
<dbReference type="SMART" id="SM00260">
    <property type="entry name" value="CheW"/>
    <property type="match status" value="1"/>
</dbReference>
<dbReference type="RefSeq" id="WP_191723360.1">
    <property type="nucleotide sequence ID" value="NZ_JACSQK010000005.1"/>
</dbReference>
<dbReference type="PROSITE" id="PS50851">
    <property type="entry name" value="CHEW"/>
    <property type="match status" value="1"/>
</dbReference>
<dbReference type="InterPro" id="IPR036061">
    <property type="entry name" value="CheW-like_dom_sf"/>
</dbReference>
<dbReference type="PANTHER" id="PTHR22617">
    <property type="entry name" value="CHEMOTAXIS SENSOR HISTIDINE KINASE-RELATED"/>
    <property type="match status" value="1"/>
</dbReference>
<evidence type="ECO:0000259" key="1">
    <source>
        <dbReference type="PROSITE" id="PS50851"/>
    </source>
</evidence>
<name>A0ABR8SBV7_9BURK</name>
<accession>A0ABR8SBV7</accession>
<dbReference type="Pfam" id="PF01584">
    <property type="entry name" value="CheW"/>
    <property type="match status" value="1"/>
</dbReference>
<proteinExistence type="predicted"/>